<dbReference type="STRING" id="1661398.A0A482WBT6"/>
<evidence type="ECO:0000259" key="2">
    <source>
        <dbReference type="Pfam" id="PF01757"/>
    </source>
</evidence>
<keyword evidence="1" id="KW-0812">Transmembrane</keyword>
<feature type="transmembrane region" description="Helical" evidence="1">
    <location>
        <begin position="146"/>
        <end position="168"/>
    </location>
</feature>
<feature type="transmembrane region" description="Helical" evidence="1">
    <location>
        <begin position="74"/>
        <end position="95"/>
    </location>
</feature>
<organism evidence="3 4">
    <name type="scientific">Asbolus verrucosus</name>
    <name type="common">Desert ironclad beetle</name>
    <dbReference type="NCBI Taxonomy" id="1661398"/>
    <lineage>
        <taxon>Eukaryota</taxon>
        <taxon>Metazoa</taxon>
        <taxon>Ecdysozoa</taxon>
        <taxon>Arthropoda</taxon>
        <taxon>Hexapoda</taxon>
        <taxon>Insecta</taxon>
        <taxon>Pterygota</taxon>
        <taxon>Neoptera</taxon>
        <taxon>Endopterygota</taxon>
        <taxon>Coleoptera</taxon>
        <taxon>Polyphaga</taxon>
        <taxon>Cucujiformia</taxon>
        <taxon>Tenebrionidae</taxon>
        <taxon>Pimeliinae</taxon>
        <taxon>Asbolus</taxon>
    </lineage>
</organism>
<dbReference type="PANTHER" id="PTHR11161">
    <property type="entry name" value="O-ACYLTRANSFERASE"/>
    <property type="match status" value="1"/>
</dbReference>
<dbReference type="AlphaFoldDB" id="A0A482WBT6"/>
<gene>
    <name evidence="3" type="ORF">BDFB_011705</name>
</gene>
<dbReference type="GO" id="GO:0016747">
    <property type="term" value="F:acyltransferase activity, transferring groups other than amino-acyl groups"/>
    <property type="evidence" value="ECO:0007669"/>
    <property type="project" value="InterPro"/>
</dbReference>
<feature type="transmembrane region" description="Helical" evidence="1">
    <location>
        <begin position="33"/>
        <end position="53"/>
    </location>
</feature>
<feature type="transmembrane region" description="Helical" evidence="1">
    <location>
        <begin position="180"/>
        <end position="199"/>
    </location>
</feature>
<feature type="transmembrane region" description="Helical" evidence="1">
    <location>
        <begin position="219"/>
        <end position="237"/>
    </location>
</feature>
<feature type="domain" description="Acyltransferase 3" evidence="2">
    <location>
        <begin position="22"/>
        <end position="267"/>
    </location>
</feature>
<comment type="caution">
    <text evidence="3">The sequence shown here is derived from an EMBL/GenBank/DDBJ whole genome shotgun (WGS) entry which is preliminary data.</text>
</comment>
<evidence type="ECO:0000256" key="1">
    <source>
        <dbReference type="SAM" id="Phobius"/>
    </source>
</evidence>
<accession>A0A482WBT6</accession>
<dbReference type="PANTHER" id="PTHR11161:SF69">
    <property type="entry name" value="NOSE RESISTANT TO FLUOXETINE PROTEIN 6-LIKE PROTEIN"/>
    <property type="match status" value="1"/>
</dbReference>
<name>A0A482WBT6_ASBVE</name>
<feature type="non-terminal residue" evidence="3">
    <location>
        <position position="280"/>
    </location>
</feature>
<keyword evidence="1" id="KW-1133">Transmembrane helix</keyword>
<sequence length="280" mass="32498">MVHTYLEVFSIADNKNIRILTERTFMYQTISNASFSVDTFFFISGLLVTITYFRTVSKKLPKEEKACDVVTSNFFKFLMLVIYRFFRLTPAYLFVLGLNEIILRSLHSYSVFTPAIIDHISCSNFWWRNALYINNFYPQTEFCMLWSWYIANDTQFYLIAIALLLIAARGEKHLKFAGTALGVFLVASWIMTFIIAMKYQYVIRVEEPFALFDQLYDKPWMRIGPYFIGMMAGYFLFRVNCEIKLSPLIVMTGWILSVACLGSLLYGVGRQGLVIPVSAF</sequence>
<evidence type="ECO:0000313" key="4">
    <source>
        <dbReference type="Proteomes" id="UP000292052"/>
    </source>
</evidence>
<keyword evidence="1" id="KW-0472">Membrane</keyword>
<dbReference type="OrthoDB" id="207378at2759"/>
<evidence type="ECO:0000313" key="3">
    <source>
        <dbReference type="EMBL" id="RZC41838.1"/>
    </source>
</evidence>
<keyword evidence="4" id="KW-1185">Reference proteome</keyword>
<protein>
    <recommendedName>
        <fullName evidence="2">Acyltransferase 3 domain-containing protein</fullName>
    </recommendedName>
</protein>
<dbReference type="InterPro" id="IPR002656">
    <property type="entry name" value="Acyl_transf_3_dom"/>
</dbReference>
<feature type="transmembrane region" description="Helical" evidence="1">
    <location>
        <begin position="249"/>
        <end position="268"/>
    </location>
</feature>
<reference evidence="3 4" key="1">
    <citation type="submission" date="2017-03" db="EMBL/GenBank/DDBJ databases">
        <title>Genome of the blue death feigning beetle - Asbolus verrucosus.</title>
        <authorList>
            <person name="Rider S.D."/>
        </authorList>
    </citation>
    <scope>NUCLEOTIDE SEQUENCE [LARGE SCALE GENOMIC DNA]</scope>
    <source>
        <strain evidence="3">Butters</strain>
        <tissue evidence="3">Head and leg muscle</tissue>
    </source>
</reference>
<dbReference type="EMBL" id="QDEB01013661">
    <property type="protein sequence ID" value="RZC41838.1"/>
    <property type="molecule type" value="Genomic_DNA"/>
</dbReference>
<proteinExistence type="predicted"/>
<dbReference type="Proteomes" id="UP000292052">
    <property type="component" value="Unassembled WGS sequence"/>
</dbReference>
<dbReference type="Pfam" id="PF01757">
    <property type="entry name" value="Acyl_transf_3"/>
    <property type="match status" value="1"/>
</dbReference>
<dbReference type="InterPro" id="IPR052728">
    <property type="entry name" value="O2_lipid_transport_reg"/>
</dbReference>